<proteinExistence type="predicted"/>
<dbReference type="EMBL" id="RRYP01021052">
    <property type="protein sequence ID" value="TNV72762.1"/>
    <property type="molecule type" value="Genomic_DNA"/>
</dbReference>
<dbReference type="Proteomes" id="UP000785679">
    <property type="component" value="Unassembled WGS sequence"/>
</dbReference>
<sequence length="152" mass="16877">MIYKYFLVIIIKLMNYALRNSLTADPNAGLALNQGSDGNTSQISMRPSSPLDISQDFGEEQENKYLKRELSIQKQYELLRVADSLPLEDPHEHSECEQEQLPGAGVAGKDEKSSVSRHNASDSTLDQSKSLGNKGGDKVSTTKALQYDVDKW</sequence>
<feature type="region of interest" description="Disordered" evidence="1">
    <location>
        <begin position="33"/>
        <end position="60"/>
    </location>
</feature>
<evidence type="ECO:0000313" key="3">
    <source>
        <dbReference type="Proteomes" id="UP000785679"/>
    </source>
</evidence>
<evidence type="ECO:0000256" key="1">
    <source>
        <dbReference type="SAM" id="MobiDB-lite"/>
    </source>
</evidence>
<evidence type="ECO:0000313" key="2">
    <source>
        <dbReference type="EMBL" id="TNV72762.1"/>
    </source>
</evidence>
<protein>
    <submittedName>
        <fullName evidence="2">Uncharacterized protein</fullName>
    </submittedName>
</protein>
<accession>A0A8J8ND81</accession>
<keyword evidence="3" id="KW-1185">Reference proteome</keyword>
<name>A0A8J8ND81_HALGN</name>
<gene>
    <name evidence="2" type="ORF">FGO68_gene13448</name>
</gene>
<feature type="compositionally biased region" description="Polar residues" evidence="1">
    <location>
        <begin position="33"/>
        <end position="47"/>
    </location>
</feature>
<organism evidence="2 3">
    <name type="scientific">Halteria grandinella</name>
    <dbReference type="NCBI Taxonomy" id="5974"/>
    <lineage>
        <taxon>Eukaryota</taxon>
        <taxon>Sar</taxon>
        <taxon>Alveolata</taxon>
        <taxon>Ciliophora</taxon>
        <taxon>Intramacronucleata</taxon>
        <taxon>Spirotrichea</taxon>
        <taxon>Stichotrichia</taxon>
        <taxon>Sporadotrichida</taxon>
        <taxon>Halteriidae</taxon>
        <taxon>Halteria</taxon>
    </lineage>
</organism>
<feature type="region of interest" description="Disordered" evidence="1">
    <location>
        <begin position="87"/>
        <end position="152"/>
    </location>
</feature>
<dbReference type="AlphaFoldDB" id="A0A8J8ND81"/>
<feature type="compositionally biased region" description="Polar residues" evidence="1">
    <location>
        <begin position="116"/>
        <end position="131"/>
    </location>
</feature>
<comment type="caution">
    <text evidence="2">The sequence shown here is derived from an EMBL/GenBank/DDBJ whole genome shotgun (WGS) entry which is preliminary data.</text>
</comment>
<reference evidence="2" key="1">
    <citation type="submission" date="2019-06" db="EMBL/GenBank/DDBJ databases">
        <authorList>
            <person name="Zheng W."/>
        </authorList>
    </citation>
    <scope>NUCLEOTIDE SEQUENCE</scope>
    <source>
        <strain evidence="2">QDHG01</strain>
    </source>
</reference>